<organism evidence="1 2">
    <name type="scientific">Panagrolaimus sp. ES5</name>
    <dbReference type="NCBI Taxonomy" id="591445"/>
    <lineage>
        <taxon>Eukaryota</taxon>
        <taxon>Metazoa</taxon>
        <taxon>Ecdysozoa</taxon>
        <taxon>Nematoda</taxon>
        <taxon>Chromadorea</taxon>
        <taxon>Rhabditida</taxon>
        <taxon>Tylenchina</taxon>
        <taxon>Panagrolaimomorpha</taxon>
        <taxon>Panagrolaimoidea</taxon>
        <taxon>Panagrolaimidae</taxon>
        <taxon>Panagrolaimus</taxon>
    </lineage>
</organism>
<proteinExistence type="predicted"/>
<evidence type="ECO:0000313" key="1">
    <source>
        <dbReference type="Proteomes" id="UP000887579"/>
    </source>
</evidence>
<dbReference type="Proteomes" id="UP000887579">
    <property type="component" value="Unplaced"/>
</dbReference>
<evidence type="ECO:0000313" key="2">
    <source>
        <dbReference type="WBParaSite" id="ES5_v2.g17763.t1"/>
    </source>
</evidence>
<dbReference type="WBParaSite" id="ES5_v2.g17763.t1">
    <property type="protein sequence ID" value="ES5_v2.g17763.t1"/>
    <property type="gene ID" value="ES5_v2.g17763"/>
</dbReference>
<protein>
    <submittedName>
        <fullName evidence="2">BTB domain-containing protein</fullName>
    </submittedName>
</protein>
<name>A0AC34FKY6_9BILA</name>
<sequence length="264" mass="30008">MQENLNLIVNAKIICKSANFVDYWTHIYQKSDSYGAKFCLSEELFDPEKKFIVENQICISFEATLSIFDVNDFPFKKAKIQTSLGPILWENKNGKDAKIVVGGKDIKVHKCVIESRSTIFKNLCKNICKIEPGVSTLSPKDLINIALIMNYKFDVVQKAVLFCYDISCFGNLTAENAVDLLNFAKEFQMNDLKEKMEEFCVKTLSVSNACLFANASISTMSEKVYQKCFEFLLKCMKDGTSVKDIEKVNEDMQKELFVKAFSPS</sequence>
<reference evidence="2" key="1">
    <citation type="submission" date="2022-11" db="UniProtKB">
        <authorList>
            <consortium name="WormBaseParasite"/>
        </authorList>
    </citation>
    <scope>IDENTIFICATION</scope>
</reference>
<accession>A0AC34FKY6</accession>